<feature type="transmembrane region" description="Helical" evidence="1">
    <location>
        <begin position="122"/>
        <end position="141"/>
    </location>
</feature>
<feature type="transmembrane region" description="Helical" evidence="1">
    <location>
        <begin position="6"/>
        <end position="26"/>
    </location>
</feature>
<organism evidence="2 3">
    <name type="scientific">Trachymyrmex septentrionalis</name>
    <dbReference type="NCBI Taxonomy" id="34720"/>
    <lineage>
        <taxon>Eukaryota</taxon>
        <taxon>Metazoa</taxon>
        <taxon>Ecdysozoa</taxon>
        <taxon>Arthropoda</taxon>
        <taxon>Hexapoda</taxon>
        <taxon>Insecta</taxon>
        <taxon>Pterygota</taxon>
        <taxon>Neoptera</taxon>
        <taxon>Endopterygota</taxon>
        <taxon>Hymenoptera</taxon>
        <taxon>Apocrita</taxon>
        <taxon>Aculeata</taxon>
        <taxon>Formicoidea</taxon>
        <taxon>Formicidae</taxon>
        <taxon>Myrmicinae</taxon>
        <taxon>Trachymyrmex</taxon>
    </lineage>
</organism>
<keyword evidence="1" id="KW-0472">Membrane</keyword>
<proteinExistence type="predicted"/>
<dbReference type="AlphaFoldDB" id="A0A151JUR7"/>
<name>A0A151JUR7_9HYME</name>
<accession>A0A151JUR7</accession>
<keyword evidence="1" id="KW-1133">Transmembrane helix</keyword>
<feature type="transmembrane region" description="Helical" evidence="1">
    <location>
        <begin position="38"/>
        <end position="57"/>
    </location>
</feature>
<evidence type="ECO:0000313" key="3">
    <source>
        <dbReference type="Proteomes" id="UP000078541"/>
    </source>
</evidence>
<feature type="transmembrane region" description="Helical" evidence="1">
    <location>
        <begin position="153"/>
        <end position="176"/>
    </location>
</feature>
<reference evidence="2 3" key="1">
    <citation type="submission" date="2016-03" db="EMBL/GenBank/DDBJ databases">
        <title>Trachymyrmex septentrionalis WGS genome.</title>
        <authorList>
            <person name="Nygaard S."/>
            <person name="Hu H."/>
            <person name="Boomsma J."/>
            <person name="Zhang G."/>
        </authorList>
    </citation>
    <scope>NUCLEOTIDE SEQUENCE [LARGE SCALE GENOMIC DNA]</scope>
    <source>
        <strain evidence="2">Tsep2-gDNA-1</strain>
        <tissue evidence="2">Whole body</tissue>
    </source>
</reference>
<dbReference type="EMBL" id="KQ981739">
    <property type="protein sequence ID" value="KYN36515.1"/>
    <property type="molecule type" value="Genomic_DNA"/>
</dbReference>
<evidence type="ECO:0000313" key="2">
    <source>
        <dbReference type="EMBL" id="KYN36515.1"/>
    </source>
</evidence>
<sequence>MMTTLQAALAPLLTIGSFFGLGFFEYHGHSMPYLSCPYVLAIWSSLIYFVYCPLIFFDLFENPNLIWKYWMFIMVLITAITSILASWFHFKELKMCLRELSLVDNTMEAIGSPKKYQRLHKWIIRITIGYIVYMFYSLAIFTLIPKFLYNTNFYVIIGTLPIFYSEFVLVLSALIWGTILGCVSFRFHQVNDCLYVSYSENNADYRRQNRSNLECQRITNAENRKQYIWIIM</sequence>
<gene>
    <name evidence="2" type="ORF">ALC56_09130</name>
</gene>
<feature type="transmembrane region" description="Helical" evidence="1">
    <location>
        <begin position="69"/>
        <end position="90"/>
    </location>
</feature>
<evidence type="ECO:0008006" key="4">
    <source>
        <dbReference type="Google" id="ProtNLM"/>
    </source>
</evidence>
<dbReference type="Proteomes" id="UP000078541">
    <property type="component" value="Unassembled WGS sequence"/>
</dbReference>
<keyword evidence="3" id="KW-1185">Reference proteome</keyword>
<evidence type="ECO:0000256" key="1">
    <source>
        <dbReference type="SAM" id="Phobius"/>
    </source>
</evidence>
<protein>
    <recommendedName>
        <fullName evidence="4">Gustatory receptor</fullName>
    </recommendedName>
</protein>
<keyword evidence="1" id="KW-0812">Transmembrane</keyword>